<accession>A0ABS4GFP3</accession>
<reference evidence="1 2" key="1">
    <citation type="submission" date="2021-03" db="EMBL/GenBank/DDBJ databases">
        <title>Genomic Encyclopedia of Type Strains, Phase IV (KMG-IV): sequencing the most valuable type-strain genomes for metagenomic binning, comparative biology and taxonomic classification.</title>
        <authorList>
            <person name="Goeker M."/>
        </authorList>
    </citation>
    <scope>NUCLEOTIDE SEQUENCE [LARGE SCALE GENOMIC DNA]</scope>
    <source>
        <strain evidence="1 2">DSM 24004</strain>
    </source>
</reference>
<sequence length="44" mass="5368">MRRCMEYFPDSEWLVETETATGFYEKIGFKPNKDVFLNIPCKWF</sequence>
<name>A0ABS4GFP3_9FIRM</name>
<dbReference type="EMBL" id="JAGGKS010000007">
    <property type="protein sequence ID" value="MBP1926511.1"/>
    <property type="molecule type" value="Genomic_DNA"/>
</dbReference>
<organism evidence="1 2">
    <name type="scientific">Sedimentibacter acidaminivorans</name>
    <dbReference type="NCBI Taxonomy" id="913099"/>
    <lineage>
        <taxon>Bacteria</taxon>
        <taxon>Bacillati</taxon>
        <taxon>Bacillota</taxon>
        <taxon>Tissierellia</taxon>
        <taxon>Sedimentibacter</taxon>
    </lineage>
</organism>
<evidence type="ECO:0008006" key="3">
    <source>
        <dbReference type="Google" id="ProtNLM"/>
    </source>
</evidence>
<proteinExistence type="predicted"/>
<protein>
    <recommendedName>
        <fullName evidence="3">N-acetyltransferase domain-containing protein</fullName>
    </recommendedName>
</protein>
<keyword evidence="2" id="KW-1185">Reference proteome</keyword>
<gene>
    <name evidence="1" type="ORF">J2Z76_002380</name>
</gene>
<comment type="caution">
    <text evidence="1">The sequence shown here is derived from an EMBL/GenBank/DDBJ whole genome shotgun (WGS) entry which is preliminary data.</text>
</comment>
<evidence type="ECO:0000313" key="2">
    <source>
        <dbReference type="Proteomes" id="UP001519342"/>
    </source>
</evidence>
<evidence type="ECO:0000313" key="1">
    <source>
        <dbReference type="EMBL" id="MBP1926511.1"/>
    </source>
</evidence>
<dbReference type="Proteomes" id="UP001519342">
    <property type="component" value="Unassembled WGS sequence"/>
</dbReference>